<evidence type="ECO:0000313" key="4">
    <source>
        <dbReference type="Proteomes" id="UP000034491"/>
    </source>
</evidence>
<dbReference type="PANTHER" id="PTHR44145">
    <property type="entry name" value="DNAJ HOMOLOG SUBFAMILY A MEMBER 3, MITOCHONDRIAL"/>
    <property type="match status" value="1"/>
</dbReference>
<feature type="domain" description="J" evidence="2">
    <location>
        <begin position="132"/>
        <end position="198"/>
    </location>
</feature>
<dbReference type="STRING" id="1549748.WH95_16815"/>
<keyword evidence="1" id="KW-0143">Chaperone</keyword>
<dbReference type="AlphaFoldDB" id="A0A0M2R274"/>
<evidence type="ECO:0000256" key="1">
    <source>
        <dbReference type="ARBA" id="ARBA00023186"/>
    </source>
</evidence>
<dbReference type="RefSeq" id="WP_046509477.1">
    <property type="nucleotide sequence ID" value="NZ_LANI01000027.1"/>
</dbReference>
<comment type="caution">
    <text evidence="3">The sequence shown here is derived from an EMBL/GenBank/DDBJ whole genome shotgun (WGS) entry which is preliminary data.</text>
</comment>
<evidence type="ECO:0000259" key="2">
    <source>
        <dbReference type="PROSITE" id="PS50076"/>
    </source>
</evidence>
<accession>A0A0M2R274</accession>
<dbReference type="PROSITE" id="PS50076">
    <property type="entry name" value="DNAJ_2"/>
    <property type="match status" value="1"/>
</dbReference>
<dbReference type="PRINTS" id="PR00625">
    <property type="entry name" value="JDOMAIN"/>
</dbReference>
<dbReference type="InterPro" id="IPR036869">
    <property type="entry name" value="J_dom_sf"/>
</dbReference>
<keyword evidence="4" id="KW-1185">Reference proteome</keyword>
<dbReference type="PANTHER" id="PTHR44145:SF3">
    <property type="entry name" value="DNAJ HOMOLOG SUBFAMILY A MEMBER 3, MITOCHONDRIAL"/>
    <property type="match status" value="1"/>
</dbReference>
<dbReference type="PATRIC" id="fig|1549748.8.peg.2130"/>
<proteinExistence type="predicted"/>
<gene>
    <name evidence="3" type="ORF">WH95_16815</name>
</gene>
<dbReference type="EMBL" id="LANI01000027">
    <property type="protein sequence ID" value="KKJ75736.1"/>
    <property type="molecule type" value="Genomic_DNA"/>
</dbReference>
<dbReference type="SUPFAM" id="SSF46565">
    <property type="entry name" value="Chaperone J-domain"/>
    <property type="match status" value="1"/>
</dbReference>
<dbReference type="InterPro" id="IPR051938">
    <property type="entry name" value="Apopto_cytoskel_mod"/>
</dbReference>
<dbReference type="OrthoDB" id="9786294at2"/>
<dbReference type="Gene3D" id="1.10.287.110">
    <property type="entry name" value="DnaJ domain"/>
    <property type="match status" value="1"/>
</dbReference>
<dbReference type="InterPro" id="IPR001623">
    <property type="entry name" value="DnaJ_domain"/>
</dbReference>
<name>A0A0M2R274_9PROT</name>
<reference evidence="3 4" key="1">
    <citation type="submission" date="2015-03" db="EMBL/GenBank/DDBJ databases">
        <title>Genome sequence of Kiloniella sp. P1-1, isolated from the gut microflora of Pacific white shrimp, Penaeus vannamei.</title>
        <authorList>
            <person name="Shao Z."/>
            <person name="Wang L."/>
            <person name="Li X."/>
        </authorList>
    </citation>
    <scope>NUCLEOTIDE SEQUENCE [LARGE SCALE GENOMIC DNA]</scope>
    <source>
        <strain evidence="3 4">P1-1</strain>
    </source>
</reference>
<organism evidence="3 4">
    <name type="scientific">Kiloniella litopenaei</name>
    <dbReference type="NCBI Taxonomy" id="1549748"/>
    <lineage>
        <taxon>Bacteria</taxon>
        <taxon>Pseudomonadati</taxon>
        <taxon>Pseudomonadota</taxon>
        <taxon>Alphaproteobacteria</taxon>
        <taxon>Rhodospirillales</taxon>
        <taxon>Kiloniellaceae</taxon>
        <taxon>Kiloniella</taxon>
    </lineage>
</organism>
<evidence type="ECO:0000313" key="3">
    <source>
        <dbReference type="EMBL" id="KKJ75736.1"/>
    </source>
</evidence>
<dbReference type="Pfam" id="PF00226">
    <property type="entry name" value="DnaJ"/>
    <property type="match status" value="1"/>
</dbReference>
<dbReference type="SMART" id="SM00271">
    <property type="entry name" value="DnaJ"/>
    <property type="match status" value="1"/>
</dbReference>
<sequence length="201" mass="23245">MKRSTHDASLQTPWDPARVKNCCEAEGCTKEGEYRAPKSRVKLNSYYWFCLDHVREYNTAWNYCKDMDVADVDKLRRQDAVWGKPTWPLNGGGKEIYTKKLDDLGKAWRSFAGYDNKQSEQTRKFMPEEERKALRVLGLETIESLKEIKKRYLALAKELHPDTNGGAKGAEDRLKKVNQAYSLLKNSIFIKETLQETDLTS</sequence>
<dbReference type="CDD" id="cd06257">
    <property type="entry name" value="DnaJ"/>
    <property type="match status" value="1"/>
</dbReference>
<protein>
    <recommendedName>
        <fullName evidence="2">J domain-containing protein</fullName>
    </recommendedName>
</protein>
<dbReference type="Proteomes" id="UP000034491">
    <property type="component" value="Unassembled WGS sequence"/>
</dbReference>